<feature type="compositionally biased region" description="Basic and acidic residues" evidence="1">
    <location>
        <begin position="191"/>
        <end position="208"/>
    </location>
</feature>
<feature type="compositionally biased region" description="Acidic residues" evidence="1">
    <location>
        <begin position="648"/>
        <end position="659"/>
    </location>
</feature>
<dbReference type="Gene3D" id="3.30.1380.10">
    <property type="match status" value="1"/>
</dbReference>
<feature type="compositionally biased region" description="Basic and acidic residues" evidence="1">
    <location>
        <begin position="228"/>
        <end position="241"/>
    </location>
</feature>
<evidence type="ECO:0000259" key="2">
    <source>
        <dbReference type="Pfam" id="PF02557"/>
    </source>
</evidence>
<dbReference type="CDD" id="cd14814">
    <property type="entry name" value="Peptidase_M15"/>
    <property type="match status" value="1"/>
</dbReference>
<dbReference type="InterPro" id="IPR009045">
    <property type="entry name" value="Zn_M74/Hedgehog-like"/>
</dbReference>
<gene>
    <name evidence="3" type="ORF">GCM10010102_33220</name>
</gene>
<evidence type="ECO:0000313" key="4">
    <source>
        <dbReference type="Proteomes" id="UP000655589"/>
    </source>
</evidence>
<feature type="region of interest" description="Disordered" evidence="1">
    <location>
        <begin position="145"/>
        <end position="243"/>
    </location>
</feature>
<evidence type="ECO:0000256" key="1">
    <source>
        <dbReference type="SAM" id="MobiDB-lite"/>
    </source>
</evidence>
<sequence>MRTLSHSIPRSYRLVAARGGRRRLLRSFVTGALATGLAAAVLFTASASVPGSGPAGAPGEPPIRLYGSVESVRVGETGSVPEGVTLAQVVAVLERAERMAQEQGAAFSPTVAQAAAELGMLYTTYQMQQLAFGENNEGLRVEDAPVRRDAGSGSGRDGSGKDGSGRDGSGKDAGDAGAGGRGGSDEDAADEHDGSEGPGGRDEPDPDRTAPAIEVSNGRGSVIDPQTDDEHAGSAEHDDAAPGHAAGYVTYDQVVMAAVRLANMLDPSVPNALVEVEGITREGFSLRESLLDVVATFGGSTAGYANGRIPADVLCPLEFAPGHMLRCDAAERLTALSAEFEKEFGYPIPMTDSYRSYEMQVTLKGIKPHLAAIPGTSNHGWGLAVDLGNPIAGGHSPEYVWLRLHGPDYGWDNPSWARLDGAKPEPWHFEFFAAGSIPNRAIDPSDVGTWTPNDPDDTSTPHYKPPYKPKPNDDKATPGKPGDTPPSQKPTNPKPRPTPSKPTKPPVTTEPSTPPATDDPEPDPSPTAPEPSPSPSDPGPSPSPTDPTDPEPSPSPSDPECADDGTEPGTEPGEAEGETGSASTGTAAPGQAGTGQPSTDGSETGEPGTDEPGTGEENDPCPPEGDTGQEGEKSSADTASGIAAKQPDDDELAVVDDED</sequence>
<reference evidence="3" key="2">
    <citation type="submission" date="2020-09" db="EMBL/GenBank/DDBJ databases">
        <authorList>
            <person name="Sun Q."/>
            <person name="Ohkuma M."/>
        </authorList>
    </citation>
    <scope>NUCLEOTIDE SEQUENCE</scope>
    <source>
        <strain evidence="3">JCM 3051</strain>
    </source>
</reference>
<dbReference type="SUPFAM" id="SSF55166">
    <property type="entry name" value="Hedgehog/DD-peptidase"/>
    <property type="match status" value="1"/>
</dbReference>
<feature type="compositionally biased region" description="Pro residues" evidence="1">
    <location>
        <begin position="523"/>
        <end position="557"/>
    </location>
</feature>
<feature type="domain" description="D-alanyl-D-alanine carboxypeptidase-like core" evidence="2">
    <location>
        <begin position="323"/>
        <end position="433"/>
    </location>
</feature>
<dbReference type="InterPro" id="IPR006311">
    <property type="entry name" value="TAT_signal"/>
</dbReference>
<accession>A0A8H9L4Q0</accession>
<dbReference type="GO" id="GO:0008233">
    <property type="term" value="F:peptidase activity"/>
    <property type="evidence" value="ECO:0007669"/>
    <property type="project" value="InterPro"/>
</dbReference>
<name>A0A8H9L4Q0_9MICO</name>
<evidence type="ECO:0000313" key="3">
    <source>
        <dbReference type="EMBL" id="GGM35178.1"/>
    </source>
</evidence>
<keyword evidence="4" id="KW-1185">Reference proteome</keyword>
<proteinExistence type="predicted"/>
<feature type="compositionally biased region" description="Basic and acidic residues" evidence="1">
    <location>
        <begin position="158"/>
        <end position="174"/>
    </location>
</feature>
<dbReference type="PROSITE" id="PS51318">
    <property type="entry name" value="TAT"/>
    <property type="match status" value="1"/>
</dbReference>
<protein>
    <recommendedName>
        <fullName evidence="2">D-alanyl-D-alanine carboxypeptidase-like core domain-containing protein</fullName>
    </recommendedName>
</protein>
<comment type="caution">
    <text evidence="3">The sequence shown here is derived from an EMBL/GenBank/DDBJ whole genome shotgun (WGS) entry which is preliminary data.</text>
</comment>
<dbReference type="AlphaFoldDB" id="A0A8H9L4Q0"/>
<dbReference type="Proteomes" id="UP000655589">
    <property type="component" value="Unassembled WGS sequence"/>
</dbReference>
<dbReference type="PRINTS" id="PR01217">
    <property type="entry name" value="PRICHEXTENSN"/>
</dbReference>
<organism evidence="3 4">
    <name type="scientific">Promicromonospora citrea</name>
    <dbReference type="NCBI Taxonomy" id="43677"/>
    <lineage>
        <taxon>Bacteria</taxon>
        <taxon>Bacillati</taxon>
        <taxon>Actinomycetota</taxon>
        <taxon>Actinomycetes</taxon>
        <taxon>Micrococcales</taxon>
        <taxon>Promicromonosporaceae</taxon>
        <taxon>Promicromonospora</taxon>
    </lineage>
</organism>
<dbReference type="EMBL" id="BMPT01000015">
    <property type="protein sequence ID" value="GGM35178.1"/>
    <property type="molecule type" value="Genomic_DNA"/>
</dbReference>
<dbReference type="GO" id="GO:0006508">
    <property type="term" value="P:proteolysis"/>
    <property type="evidence" value="ECO:0007669"/>
    <property type="project" value="InterPro"/>
</dbReference>
<feature type="region of interest" description="Disordered" evidence="1">
    <location>
        <begin position="443"/>
        <end position="659"/>
    </location>
</feature>
<dbReference type="InterPro" id="IPR003709">
    <property type="entry name" value="VanY-like_core_dom"/>
</dbReference>
<feature type="compositionally biased region" description="Pro residues" evidence="1">
    <location>
        <begin position="483"/>
        <end position="505"/>
    </location>
</feature>
<reference evidence="3" key="1">
    <citation type="journal article" date="2014" name="Int. J. Syst. Evol. Microbiol.">
        <title>Complete genome sequence of Corynebacterium casei LMG S-19264T (=DSM 44701T), isolated from a smear-ripened cheese.</title>
        <authorList>
            <consortium name="US DOE Joint Genome Institute (JGI-PGF)"/>
            <person name="Walter F."/>
            <person name="Albersmeier A."/>
            <person name="Kalinowski J."/>
            <person name="Ruckert C."/>
        </authorList>
    </citation>
    <scope>NUCLEOTIDE SEQUENCE</scope>
    <source>
        <strain evidence="3">JCM 3051</strain>
    </source>
</reference>
<feature type="compositionally biased region" description="Low complexity" evidence="1">
    <location>
        <begin position="567"/>
        <end position="612"/>
    </location>
</feature>
<dbReference type="Pfam" id="PF02557">
    <property type="entry name" value="VanY"/>
    <property type="match status" value="1"/>
</dbReference>